<evidence type="ECO:0000313" key="2">
    <source>
        <dbReference type="Proteomes" id="UP000434052"/>
    </source>
</evidence>
<dbReference type="Gene3D" id="3.40.718.10">
    <property type="entry name" value="Isopropylmalate Dehydrogenase"/>
    <property type="match status" value="1"/>
</dbReference>
<proteinExistence type="predicted"/>
<dbReference type="InterPro" id="IPR003664">
    <property type="entry name" value="FA_synthesis"/>
</dbReference>
<accession>A0A6P1ZKT3</accession>
<dbReference type="GO" id="GO:0006633">
    <property type="term" value="P:fatty acid biosynthetic process"/>
    <property type="evidence" value="ECO:0007669"/>
    <property type="project" value="InterPro"/>
</dbReference>
<protein>
    <submittedName>
        <fullName evidence="1">Glycine reductase</fullName>
    </submittedName>
</protein>
<dbReference type="OrthoDB" id="9769886at2"/>
<sequence length="384" mass="39879">MNASQRHLIAEALASVVDKARHGGPVVKIGLMATGSELGQEEILRGGRMAQEDNAGLRVVAIGPRMPGFDDLEWIETPDSEAELNAGVEKALSDGAVSGLVAMHFPFPIGVATIGRSMTPGRGKPMFIASCTGTTAHSRGESLLRNAVYGIAVAKACGVAEPSLAFLNIDGAGPVLRAFSRMKDRGYAVSFGTSGRGDGGSLLRGNDLVAGSVDVLVCDTLTGNVLSKVFSTFTTAGQYETTGWGYGPSVGEGWNRIVSIVSRASGAPVIASALALTARAARGRLPDVVAAELKAARAAGFDEELEALKPKAAAAEQIPEKPPVVPVDEEIAGVDVLDMEAAMYSLWKEKIYAETAMGCTGPVVRIQRAVKDAAIGVLKKAGYL</sequence>
<dbReference type="EMBL" id="QMIF01000004">
    <property type="protein sequence ID" value="TVM34525.1"/>
    <property type="molecule type" value="Genomic_DNA"/>
</dbReference>
<comment type="caution">
    <text evidence="1">The sequence shown here is derived from an EMBL/GenBank/DDBJ whole genome shotgun (WGS) entry which is preliminary data.</text>
</comment>
<dbReference type="SUPFAM" id="SSF53659">
    <property type="entry name" value="Isocitrate/Isopropylmalate dehydrogenase-like"/>
    <property type="match status" value="1"/>
</dbReference>
<gene>
    <name evidence="1" type="ORF">DQK91_08095</name>
</gene>
<organism evidence="1 2">
    <name type="scientific">Oceanidesulfovibrio marinus</name>
    <dbReference type="NCBI Taxonomy" id="370038"/>
    <lineage>
        <taxon>Bacteria</taxon>
        <taxon>Pseudomonadati</taxon>
        <taxon>Thermodesulfobacteriota</taxon>
        <taxon>Desulfovibrionia</taxon>
        <taxon>Desulfovibrionales</taxon>
        <taxon>Desulfovibrionaceae</taxon>
        <taxon>Oceanidesulfovibrio</taxon>
    </lineage>
</organism>
<dbReference type="NCBIfam" id="NF040747">
    <property type="entry name" value="reduct_C_alpha"/>
    <property type="match status" value="1"/>
</dbReference>
<dbReference type="Proteomes" id="UP000434052">
    <property type="component" value="Unassembled WGS sequence"/>
</dbReference>
<dbReference type="Pfam" id="PF02504">
    <property type="entry name" value="FA_synthesis"/>
    <property type="match status" value="1"/>
</dbReference>
<dbReference type="GO" id="GO:0016747">
    <property type="term" value="F:acyltransferase activity, transferring groups other than amino-acyl groups"/>
    <property type="evidence" value="ECO:0007669"/>
    <property type="project" value="InterPro"/>
</dbReference>
<evidence type="ECO:0000313" key="1">
    <source>
        <dbReference type="EMBL" id="TVM34525.1"/>
    </source>
</evidence>
<name>A0A6P1ZKT3_9BACT</name>
<reference evidence="1 2" key="1">
    <citation type="submission" date="2018-06" db="EMBL/GenBank/DDBJ databases">
        <title>Complete genome of Desulfovibrio marinus P48SEP.</title>
        <authorList>
            <person name="Crispim J.S."/>
            <person name="Vidigal P.M.P."/>
            <person name="Silva L.C.F."/>
            <person name="Araujo L.C."/>
            <person name="Laguardia C.N."/>
            <person name="Dias R.S."/>
            <person name="Sousa M.P."/>
            <person name="Paula S.O."/>
            <person name="Silva C."/>
        </authorList>
    </citation>
    <scope>NUCLEOTIDE SEQUENCE [LARGE SCALE GENOMIC DNA]</scope>
    <source>
        <strain evidence="1 2">P48SEP</strain>
    </source>
</reference>
<dbReference type="AlphaFoldDB" id="A0A6P1ZKT3"/>